<dbReference type="EMBL" id="JBJURJ010000006">
    <property type="protein sequence ID" value="MFM9328718.1"/>
    <property type="molecule type" value="Genomic_DNA"/>
</dbReference>
<gene>
    <name evidence="1" type="ORF">ACI1P1_10500</name>
</gene>
<proteinExistence type="predicted"/>
<dbReference type="Proteomes" id="UP001631969">
    <property type="component" value="Unassembled WGS sequence"/>
</dbReference>
<comment type="caution">
    <text evidence="1">The sequence shown here is derived from an EMBL/GenBank/DDBJ whole genome shotgun (WGS) entry which is preliminary data.</text>
</comment>
<sequence>MIDIHNHILPGIDDGCRSLEESLELARLAVKEGIHHIIATPHHANGRYQNEAEKVRQAAAQLNLALSEEGVNLQIHTGQEIRVYKELLDDLNAGKLLTLAGSRYMLLEFPSRQVPEGIEDLLHELSLAGITAIIAHPERNMELVGNLSRLADLIDRGALAQMTTHSINGLFGRKIQSISLDMCRSNLIHFLSSDAHNPMERPFFLQTAATYIMKKLGEGTYSYYKENASRVLYNQEIIPISHNVHNKKRFLFW</sequence>
<reference evidence="1" key="1">
    <citation type="submission" date="2024-12" db="EMBL/GenBank/DDBJ databases">
        <authorList>
            <person name="Wu N."/>
        </authorList>
    </citation>
    <scope>NUCLEOTIDE SEQUENCE</scope>
    <source>
        <strain evidence="1">P15</strain>
    </source>
</reference>
<evidence type="ECO:0000313" key="1">
    <source>
        <dbReference type="EMBL" id="MFM9328718.1"/>
    </source>
</evidence>
<organism evidence="1 2">
    <name type="scientific">Paenibacillus mesotrionivorans</name>
    <dbReference type="NCBI Taxonomy" id="3160968"/>
    <lineage>
        <taxon>Bacteria</taxon>
        <taxon>Bacillati</taxon>
        <taxon>Bacillota</taxon>
        <taxon>Bacilli</taxon>
        <taxon>Bacillales</taxon>
        <taxon>Paenibacillaceae</taxon>
        <taxon>Paenibacillus</taxon>
    </lineage>
</organism>
<name>A0ACC7NVL4_9BACL</name>
<accession>A0ACC7NVL4</accession>
<protein>
    <submittedName>
        <fullName evidence="1">Tyrosine-protein phosphatase</fullName>
    </submittedName>
</protein>
<evidence type="ECO:0000313" key="2">
    <source>
        <dbReference type="Proteomes" id="UP001631969"/>
    </source>
</evidence>
<keyword evidence="2" id="KW-1185">Reference proteome</keyword>